<dbReference type="GO" id="GO:0006313">
    <property type="term" value="P:DNA transposition"/>
    <property type="evidence" value="ECO:0007669"/>
    <property type="project" value="InterPro"/>
</dbReference>
<gene>
    <name evidence="2" type="ORF">SAMN05421863_10254</name>
</gene>
<evidence type="ECO:0000259" key="1">
    <source>
        <dbReference type="Pfam" id="PF01609"/>
    </source>
</evidence>
<reference evidence="3" key="1">
    <citation type="submission" date="2016-10" db="EMBL/GenBank/DDBJ databases">
        <authorList>
            <person name="Varghese N."/>
            <person name="Submissions S."/>
        </authorList>
    </citation>
    <scope>NUCLEOTIDE SEQUENCE [LARGE SCALE GENOMIC DNA]</scope>
    <source>
        <strain evidence="3">Nm44</strain>
    </source>
</reference>
<dbReference type="Proteomes" id="UP000183287">
    <property type="component" value="Unassembled WGS sequence"/>
</dbReference>
<dbReference type="AlphaFoldDB" id="A0A1I4Q7G3"/>
<dbReference type="RefSeq" id="WP_074905513.1">
    <property type="nucleotide sequence ID" value="NZ_FOUB01000025.1"/>
</dbReference>
<sequence length="132" mass="15624">MGRKRHILVDTLGLLLAVVVTSASVQDRDGARLLLRHLPGGCKKLRRIWVDGGYGGRLIDWVARRFKFCLEGMLRPRETRKFVLLPCRWVVERTFDRLNHSRRLSKSYERLTRTDETWVYIAMTRIMLRRLT</sequence>
<dbReference type="PANTHER" id="PTHR30007:SF0">
    <property type="entry name" value="TRANSPOSASE"/>
    <property type="match status" value="1"/>
</dbReference>
<proteinExistence type="predicted"/>
<protein>
    <submittedName>
        <fullName evidence="2">Putative transposase</fullName>
    </submittedName>
</protein>
<name>A0A1I4Q7G3_9PROT</name>
<dbReference type="InterPro" id="IPR002559">
    <property type="entry name" value="Transposase_11"/>
</dbReference>
<feature type="domain" description="Transposase IS4-like" evidence="1">
    <location>
        <begin position="2"/>
        <end position="125"/>
    </location>
</feature>
<dbReference type="EMBL" id="FOUB01000025">
    <property type="protein sequence ID" value="SFM35605.1"/>
    <property type="molecule type" value="Genomic_DNA"/>
</dbReference>
<organism evidence="2 3">
    <name type="scientific">Nitrosomonas communis</name>
    <dbReference type="NCBI Taxonomy" id="44574"/>
    <lineage>
        <taxon>Bacteria</taxon>
        <taxon>Pseudomonadati</taxon>
        <taxon>Pseudomonadota</taxon>
        <taxon>Betaproteobacteria</taxon>
        <taxon>Nitrosomonadales</taxon>
        <taxon>Nitrosomonadaceae</taxon>
        <taxon>Nitrosomonas</taxon>
    </lineage>
</organism>
<evidence type="ECO:0000313" key="3">
    <source>
        <dbReference type="Proteomes" id="UP000183287"/>
    </source>
</evidence>
<dbReference type="PANTHER" id="PTHR30007">
    <property type="entry name" value="PHP DOMAIN PROTEIN"/>
    <property type="match status" value="1"/>
</dbReference>
<dbReference type="GO" id="GO:0004803">
    <property type="term" value="F:transposase activity"/>
    <property type="evidence" value="ECO:0007669"/>
    <property type="project" value="InterPro"/>
</dbReference>
<dbReference type="Pfam" id="PF01609">
    <property type="entry name" value="DDE_Tnp_1"/>
    <property type="match status" value="1"/>
</dbReference>
<evidence type="ECO:0000313" key="2">
    <source>
        <dbReference type="EMBL" id="SFM35605.1"/>
    </source>
</evidence>
<dbReference type="GO" id="GO:0003677">
    <property type="term" value="F:DNA binding"/>
    <property type="evidence" value="ECO:0007669"/>
    <property type="project" value="InterPro"/>
</dbReference>
<keyword evidence="3" id="KW-1185">Reference proteome</keyword>
<accession>A0A1I4Q7G3</accession>